<evidence type="ECO:0000256" key="1">
    <source>
        <dbReference type="SAM" id="MobiDB-lite"/>
    </source>
</evidence>
<dbReference type="Proteomes" id="UP000758155">
    <property type="component" value="Unassembled WGS sequence"/>
</dbReference>
<evidence type="ECO:0000313" key="3">
    <source>
        <dbReference type="Proteomes" id="UP000758155"/>
    </source>
</evidence>
<comment type="caution">
    <text evidence="2">The sequence shown here is derived from an EMBL/GenBank/DDBJ whole genome shotgun (WGS) entry which is preliminary data.</text>
</comment>
<keyword evidence="3" id="KW-1185">Reference proteome</keyword>
<dbReference type="OrthoDB" id="5040840at2759"/>
<feature type="compositionally biased region" description="Polar residues" evidence="1">
    <location>
        <begin position="61"/>
        <end position="72"/>
    </location>
</feature>
<gene>
    <name evidence="2" type="ORF">E8E12_010213</name>
</gene>
<reference evidence="2" key="1">
    <citation type="submission" date="2019-04" db="EMBL/GenBank/DDBJ databases">
        <title>Sequencing of skin fungus with MAO and IRED activity.</title>
        <authorList>
            <person name="Marsaioli A.J."/>
            <person name="Bonatto J.M.C."/>
            <person name="Reis Junior O."/>
        </authorList>
    </citation>
    <scope>NUCLEOTIDE SEQUENCE</scope>
    <source>
        <strain evidence="2">28M1</strain>
    </source>
</reference>
<sequence>MSQGCLFSPLGGEVALQRESNLRIHVRNGNSQIRNDGATSPPLSPREFTELWEGVRAQAAITQSTGEESTQDPSDRKGGPSGARKPRVRTNKQDDNFTATSLKDIYAIVGDDSLVTEVDLENLDHHLPKKILDNTRDQAQDCIRRGDTEGACKVLERALAQLRDQLEGPKHVDLTPWKVSVAEILIDQGRRHEARDVLSRVQSQASGASTNTDADYERMMEMAQSAETELDRYRRAEDWDKAREVGEKLHGIYPSYFDFDKPMERFNQVRRILNAGMLKEVASKNSDERGTSSRFLAEALEIYNHGCYAFGIFNEFFDAKEASVSGFDHSDCANIFFSAARICQQFDSMGYSVAPKLFECKGPNLTCRDWKHQALHFLEKGRSRALLDSINRGCVVDGIRRRLIKKTIILVAEAARTILKQRASAFSSMQHSRTPSVSGGIPVAQMSTLPKPELTLPHQDRSRSDSFVQPELSPLREVNRRLLNLQTSNLSDSSFSSRPTSPASAATPILNKGDYQRLKIRLRWRKCLMGVLTRGQVGIYETIEEPRAHIPSDTLVVEYALSSTAPCGIMVIIASSTSVRAVKWEEANVEKIQTCIGTLRASIQTSGSRIKSSRQCRHQRRPVGPTRKDSYVMQEQLDELLRKFVVAPV</sequence>
<feature type="compositionally biased region" description="Basic residues" evidence="1">
    <location>
        <begin position="611"/>
        <end position="621"/>
    </location>
</feature>
<dbReference type="Gene3D" id="1.25.40.10">
    <property type="entry name" value="Tetratricopeptide repeat domain"/>
    <property type="match status" value="1"/>
</dbReference>
<protein>
    <submittedName>
        <fullName evidence="2">Uncharacterized protein</fullName>
    </submittedName>
</protein>
<name>A0A9P4WW65_9PLEO</name>
<organism evidence="2 3">
    <name type="scientific">Didymella heteroderae</name>
    <dbReference type="NCBI Taxonomy" id="1769908"/>
    <lineage>
        <taxon>Eukaryota</taxon>
        <taxon>Fungi</taxon>
        <taxon>Dikarya</taxon>
        <taxon>Ascomycota</taxon>
        <taxon>Pezizomycotina</taxon>
        <taxon>Dothideomycetes</taxon>
        <taxon>Pleosporomycetidae</taxon>
        <taxon>Pleosporales</taxon>
        <taxon>Pleosporineae</taxon>
        <taxon>Didymellaceae</taxon>
        <taxon>Didymella</taxon>
    </lineage>
</organism>
<feature type="region of interest" description="Disordered" evidence="1">
    <location>
        <begin position="606"/>
        <end position="627"/>
    </location>
</feature>
<accession>A0A9P4WW65</accession>
<dbReference type="SUPFAM" id="SSF48452">
    <property type="entry name" value="TPR-like"/>
    <property type="match status" value="1"/>
</dbReference>
<feature type="region of interest" description="Disordered" evidence="1">
    <location>
        <begin position="61"/>
        <end position="96"/>
    </location>
</feature>
<dbReference type="EMBL" id="SWKV01000013">
    <property type="protein sequence ID" value="KAF3043268.1"/>
    <property type="molecule type" value="Genomic_DNA"/>
</dbReference>
<dbReference type="AlphaFoldDB" id="A0A9P4WW65"/>
<proteinExistence type="predicted"/>
<evidence type="ECO:0000313" key="2">
    <source>
        <dbReference type="EMBL" id="KAF3043268.1"/>
    </source>
</evidence>
<dbReference type="InterPro" id="IPR011990">
    <property type="entry name" value="TPR-like_helical_dom_sf"/>
</dbReference>